<comment type="caution">
    <text evidence="5">The sequence shown here is derived from an EMBL/GenBank/DDBJ whole genome shotgun (WGS) entry which is preliminary data.</text>
</comment>
<dbReference type="PANTHER" id="PTHR45138">
    <property type="entry name" value="REGULATORY COMPONENTS OF SENSORY TRANSDUCTION SYSTEM"/>
    <property type="match status" value="1"/>
</dbReference>
<accession>A0ABM8ZSX5</accession>
<dbReference type="PANTHER" id="PTHR45138:SF9">
    <property type="entry name" value="DIGUANYLATE CYCLASE DGCM-RELATED"/>
    <property type="match status" value="1"/>
</dbReference>
<keyword evidence="6" id="KW-1185">Reference proteome</keyword>
<dbReference type="InterPro" id="IPR000160">
    <property type="entry name" value="GGDEF_dom"/>
</dbReference>
<name>A0ABM8ZSX5_9VIBR</name>
<dbReference type="InterPro" id="IPR013767">
    <property type="entry name" value="PAS_fold"/>
</dbReference>
<evidence type="ECO:0000259" key="4">
    <source>
        <dbReference type="PROSITE" id="PS50887"/>
    </source>
</evidence>
<dbReference type="EC" id="2.7.7.65" evidence="1"/>
<dbReference type="PROSITE" id="PS50887">
    <property type="entry name" value="GGDEF"/>
    <property type="match status" value="1"/>
</dbReference>
<dbReference type="Gene3D" id="3.30.70.270">
    <property type="match status" value="1"/>
</dbReference>
<evidence type="ECO:0000256" key="1">
    <source>
        <dbReference type="ARBA" id="ARBA00012528"/>
    </source>
</evidence>
<dbReference type="SUPFAM" id="SSF55073">
    <property type="entry name" value="Nucleotide cyclase"/>
    <property type="match status" value="1"/>
</dbReference>
<dbReference type="PROSITE" id="PS50112">
    <property type="entry name" value="PAS"/>
    <property type="match status" value="1"/>
</dbReference>
<dbReference type="RefSeq" id="WP_237465813.1">
    <property type="nucleotide sequence ID" value="NZ_CAKLDI010000001.1"/>
</dbReference>
<reference evidence="5" key="1">
    <citation type="submission" date="2021-11" db="EMBL/GenBank/DDBJ databases">
        <authorList>
            <person name="Rodrigo-Torres L."/>
            <person name="Arahal R. D."/>
            <person name="Lucena T."/>
        </authorList>
    </citation>
    <scope>NUCLEOTIDE SEQUENCE</scope>
    <source>
        <strain evidence="5">CECT 7929</strain>
    </source>
</reference>
<dbReference type="Pfam" id="PF00989">
    <property type="entry name" value="PAS"/>
    <property type="match status" value="1"/>
</dbReference>
<dbReference type="InterPro" id="IPR050469">
    <property type="entry name" value="Diguanylate_Cyclase"/>
</dbReference>
<dbReference type="CDD" id="cd01949">
    <property type="entry name" value="GGDEF"/>
    <property type="match status" value="1"/>
</dbReference>
<evidence type="ECO:0000313" key="5">
    <source>
        <dbReference type="EMBL" id="CAH0533396.1"/>
    </source>
</evidence>
<dbReference type="InterPro" id="IPR035965">
    <property type="entry name" value="PAS-like_dom_sf"/>
</dbReference>
<gene>
    <name evidence="5" type="ORF">VST7929_01262</name>
</gene>
<dbReference type="Pfam" id="PF00990">
    <property type="entry name" value="GGDEF"/>
    <property type="match status" value="1"/>
</dbReference>
<feature type="domain" description="PAS" evidence="3">
    <location>
        <begin position="17"/>
        <end position="81"/>
    </location>
</feature>
<dbReference type="SMART" id="SM00267">
    <property type="entry name" value="GGDEF"/>
    <property type="match status" value="1"/>
</dbReference>
<dbReference type="InterPro" id="IPR000014">
    <property type="entry name" value="PAS"/>
</dbReference>
<dbReference type="SUPFAM" id="SSF55785">
    <property type="entry name" value="PYP-like sensor domain (PAS domain)"/>
    <property type="match status" value="1"/>
</dbReference>
<feature type="domain" description="GGDEF" evidence="4">
    <location>
        <begin position="187"/>
        <end position="320"/>
    </location>
</feature>
<comment type="catalytic activity">
    <reaction evidence="2">
        <text>2 GTP = 3',3'-c-di-GMP + 2 diphosphate</text>
        <dbReference type="Rhea" id="RHEA:24898"/>
        <dbReference type="ChEBI" id="CHEBI:33019"/>
        <dbReference type="ChEBI" id="CHEBI:37565"/>
        <dbReference type="ChEBI" id="CHEBI:58805"/>
        <dbReference type="EC" id="2.7.7.65"/>
    </reaction>
</comment>
<dbReference type="Proteomes" id="UP000838672">
    <property type="component" value="Unassembled WGS sequence"/>
</dbReference>
<dbReference type="InterPro" id="IPR043128">
    <property type="entry name" value="Rev_trsase/Diguanyl_cyclase"/>
</dbReference>
<evidence type="ECO:0000259" key="3">
    <source>
        <dbReference type="PROSITE" id="PS50112"/>
    </source>
</evidence>
<evidence type="ECO:0000313" key="6">
    <source>
        <dbReference type="Proteomes" id="UP000838672"/>
    </source>
</evidence>
<dbReference type="Gene3D" id="3.30.450.20">
    <property type="entry name" value="PAS domain"/>
    <property type="match status" value="1"/>
</dbReference>
<dbReference type="InterPro" id="IPR029787">
    <property type="entry name" value="Nucleotide_cyclase"/>
</dbReference>
<dbReference type="EMBL" id="CAKLDI010000001">
    <property type="protein sequence ID" value="CAH0533396.1"/>
    <property type="molecule type" value="Genomic_DNA"/>
</dbReference>
<protein>
    <recommendedName>
        <fullName evidence="1">diguanylate cyclase</fullName>
        <ecNumber evidence="1">2.7.7.65</ecNumber>
    </recommendedName>
</protein>
<evidence type="ECO:0000256" key="2">
    <source>
        <dbReference type="ARBA" id="ARBA00034247"/>
    </source>
</evidence>
<dbReference type="NCBIfam" id="TIGR00254">
    <property type="entry name" value="GGDEF"/>
    <property type="match status" value="1"/>
</dbReference>
<proteinExistence type="predicted"/>
<sequence>MNQKLAENIAEFHWALQVMDTMDAGLVVLDLEHRVCAWNTFMQAYSGIASVDVMGRNLFDVVPNLPTRWLKRKLEASLRLKTRTFSCWEDRPYIFKFNNFSPVSAGMATMFQNVTITPLKSLNGEYNYLCVIINDVSDIAKSKLSLRASNEKLSHLSRTDRLTALFNRGYWEQQLQEEFICTRQRGGTASLVMFDIDHFKKVNDEHGHLAGDQVLREMSQLLLQTKRQSDIAGRYGGEEFGVILPNTSADMALYFTERIRQRVADNAVNTEQAEIACTISLGVCEWSESLGDHSQWIALADQALYHAKNTGRNRTCVYNHAMQQPQAAP</sequence>
<organism evidence="5 6">
    <name type="scientific">Vibrio stylophorae</name>
    <dbReference type="NCBI Taxonomy" id="659351"/>
    <lineage>
        <taxon>Bacteria</taxon>
        <taxon>Pseudomonadati</taxon>
        <taxon>Pseudomonadota</taxon>
        <taxon>Gammaproteobacteria</taxon>
        <taxon>Vibrionales</taxon>
        <taxon>Vibrionaceae</taxon>
        <taxon>Vibrio</taxon>
    </lineage>
</organism>